<sequence>MPYPSLILSVALAASFVPLSNLSRTGSRVRRGEDPPELFADTLTELKKLMVTKLHEDQVIPEVITETPEQPVAVFYPYAKVMMGNHIDPPTLRFVPQFFFKSKPDRLYTLMLLGPDYPTREAHTERNRLMWCVTNFARFNATYTLRPIGLVPYEQPKPASNSGKMRFVFLVYEQPTDKDWRKKLIETPRPPTNFMLDWYVDRNGLTLAAVNYFIIDTGQEGTQTNSSFGRVTGEETRAVTGDGGTATGGKNSDSGEKKTSARKNEAGIGEKTTDAGAKVARTGEKTDGPGEKEARSDGKSTGAGAIEAGTGEKATRAGGMEARAGEKMISTVEKGASGGAKATGIGSKKPGTEEKATGAVGKVAGEKAIGTGGKEAGAEEKATGAGGEEVRAGEKTTNTVEKEASGGAKATGIGSKEAGTEENATGAVAKRTGSTESHTAGRVPSSTMHARSAALATLAAVLAVLWAPFGSCVTTDELHLNLKKAGVVPDVIATVPSRAAEVAYPGGAAVQLGNTLTQGQAAKLPNVNFGGEKGRWYTVILLDPDAPSRKEPKMRFWLHWLVVNVPDNSTTTLTKYAGPTPPRGTGKHRYVFLVYEQKNVLTRQAVKDFGKERAKFDLKKFVQAANLTQLVAVFNGAATCTFAFVGYDLVAQTATETAHRFRVVPSAVSLVFLISLLGCFTSSVAVTLLAPHSTLGGSAPLLQAPFIRGLPGLLWVLGFGSLCGLASAAAASLRGLAVLLASLSADGLLCGLTDGTRRAAVTGGFLVSLAAMFVHPDTLMGILGLGTVVSLLATAASVLALRYGLIDHLPLELGDLSRDSSATLTRGMGWGDDGGDPSLVRSSAVGNGGGYGSFQRRTWSVELVNQGYVHSLSGGSKVSSSLSPCGVAGVPSRCSAQRTAVLVCAMVALMFLMGVLTVHAPRVVGAGAARWWLEALATAALAAVLALALVALRQPRHGAPTAGRNAVPCVPLLPLCALWMDVHLCVCLPYTAWLAFLVWQLLGECWDYPVHL</sequence>
<dbReference type="Pfam" id="PF01161">
    <property type="entry name" value="PBP"/>
    <property type="match status" value="1"/>
</dbReference>
<feature type="compositionally biased region" description="Low complexity" evidence="1">
    <location>
        <begin position="302"/>
        <end position="312"/>
    </location>
</feature>
<name>A0AAQ4FIX7_AMBAM</name>
<feature type="signal peptide" evidence="3">
    <location>
        <begin position="1"/>
        <end position="22"/>
    </location>
</feature>
<feature type="compositionally biased region" description="Basic and acidic residues" evidence="1">
    <location>
        <begin position="281"/>
        <end position="298"/>
    </location>
</feature>
<dbReference type="EMBL" id="JARKHS020002099">
    <property type="protein sequence ID" value="KAK8787110.1"/>
    <property type="molecule type" value="Genomic_DNA"/>
</dbReference>
<feature type="transmembrane region" description="Helical" evidence="2">
    <location>
        <begin position="621"/>
        <end position="647"/>
    </location>
</feature>
<feature type="region of interest" description="Disordered" evidence="1">
    <location>
        <begin position="334"/>
        <end position="356"/>
    </location>
</feature>
<proteinExistence type="predicted"/>
<organism evidence="4 5">
    <name type="scientific">Amblyomma americanum</name>
    <name type="common">Lone star tick</name>
    <dbReference type="NCBI Taxonomy" id="6943"/>
    <lineage>
        <taxon>Eukaryota</taxon>
        <taxon>Metazoa</taxon>
        <taxon>Ecdysozoa</taxon>
        <taxon>Arthropoda</taxon>
        <taxon>Chelicerata</taxon>
        <taxon>Arachnida</taxon>
        <taxon>Acari</taxon>
        <taxon>Parasitiformes</taxon>
        <taxon>Ixodida</taxon>
        <taxon>Ixodoidea</taxon>
        <taxon>Ixodidae</taxon>
        <taxon>Amblyomminae</taxon>
        <taxon>Amblyomma</taxon>
    </lineage>
</organism>
<feature type="transmembrane region" description="Helical" evidence="2">
    <location>
        <begin position="710"/>
        <end position="729"/>
    </location>
</feature>
<feature type="chain" id="PRO_5043055027" description="Phosphatidylethanolamine-binding protein" evidence="3">
    <location>
        <begin position="23"/>
        <end position="1012"/>
    </location>
</feature>
<dbReference type="PANTHER" id="PTHR11362:SF82">
    <property type="entry name" value="PHOSPHATIDYLETHANOLAMINE-BINDING PROTEIN 4"/>
    <property type="match status" value="1"/>
</dbReference>
<evidence type="ECO:0000313" key="4">
    <source>
        <dbReference type="EMBL" id="KAK8787110.1"/>
    </source>
</evidence>
<evidence type="ECO:0000256" key="3">
    <source>
        <dbReference type="SAM" id="SignalP"/>
    </source>
</evidence>
<evidence type="ECO:0008006" key="6">
    <source>
        <dbReference type="Google" id="ProtNLM"/>
    </source>
</evidence>
<dbReference type="InterPro" id="IPR036610">
    <property type="entry name" value="PEBP-like_sf"/>
</dbReference>
<feature type="compositionally biased region" description="Basic and acidic residues" evidence="1">
    <location>
        <begin position="376"/>
        <end position="404"/>
    </location>
</feature>
<feature type="transmembrane region" description="Helical" evidence="2">
    <location>
        <begin position="931"/>
        <end position="952"/>
    </location>
</feature>
<reference evidence="4 5" key="1">
    <citation type="journal article" date="2023" name="Arcadia Sci">
        <title>De novo assembly of a long-read Amblyomma americanum tick genome.</title>
        <authorList>
            <person name="Chou S."/>
            <person name="Poskanzer K.E."/>
            <person name="Rollins M."/>
            <person name="Thuy-Boun P.S."/>
        </authorList>
    </citation>
    <scope>NUCLEOTIDE SEQUENCE [LARGE SCALE GENOMIC DNA]</scope>
    <source>
        <strain evidence="4">F_SG_1</strain>
        <tissue evidence="4">Salivary glands</tissue>
    </source>
</reference>
<dbReference type="InterPro" id="IPR008914">
    <property type="entry name" value="PEBP"/>
</dbReference>
<accession>A0AAQ4FIX7</accession>
<keyword evidence="3" id="KW-0732">Signal</keyword>
<comment type="caution">
    <text evidence="4">The sequence shown here is derived from an EMBL/GenBank/DDBJ whole genome shotgun (WGS) entry which is preliminary data.</text>
</comment>
<feature type="transmembrane region" description="Helical" evidence="2">
    <location>
        <begin position="735"/>
        <end position="752"/>
    </location>
</feature>
<feature type="region of interest" description="Disordered" evidence="1">
    <location>
        <begin position="221"/>
        <end position="321"/>
    </location>
</feature>
<evidence type="ECO:0000256" key="1">
    <source>
        <dbReference type="SAM" id="MobiDB-lite"/>
    </source>
</evidence>
<keyword evidence="2" id="KW-1133">Transmembrane helix</keyword>
<dbReference type="CDD" id="cd00866">
    <property type="entry name" value="PEBP_euk"/>
    <property type="match status" value="2"/>
</dbReference>
<feature type="transmembrane region" description="Helical" evidence="2">
    <location>
        <begin position="972"/>
        <end position="1002"/>
    </location>
</feature>
<feature type="compositionally biased region" description="Polar residues" evidence="1">
    <location>
        <begin position="432"/>
        <end position="445"/>
    </location>
</feature>
<protein>
    <recommendedName>
        <fullName evidence="6">Phosphatidylethanolamine-binding protein</fullName>
    </recommendedName>
</protein>
<feature type="transmembrane region" description="Helical" evidence="2">
    <location>
        <begin position="900"/>
        <end position="919"/>
    </location>
</feature>
<dbReference type="InterPro" id="IPR035810">
    <property type="entry name" value="PEBP_euk"/>
</dbReference>
<feature type="transmembrane region" description="Helical" evidence="2">
    <location>
        <begin position="782"/>
        <end position="801"/>
    </location>
</feature>
<evidence type="ECO:0000256" key="2">
    <source>
        <dbReference type="SAM" id="Phobius"/>
    </source>
</evidence>
<keyword evidence="5" id="KW-1185">Reference proteome</keyword>
<keyword evidence="2" id="KW-0812">Transmembrane</keyword>
<dbReference type="PANTHER" id="PTHR11362">
    <property type="entry name" value="PHOSPHATIDYLETHANOLAMINE-BINDING PROTEIN"/>
    <property type="match status" value="1"/>
</dbReference>
<dbReference type="Proteomes" id="UP001321473">
    <property type="component" value="Unassembled WGS sequence"/>
</dbReference>
<feature type="transmembrane region" description="Helical" evidence="2">
    <location>
        <begin position="667"/>
        <end position="690"/>
    </location>
</feature>
<feature type="compositionally biased region" description="Basic and acidic residues" evidence="1">
    <location>
        <begin position="253"/>
        <end position="265"/>
    </location>
</feature>
<keyword evidence="2" id="KW-0472">Membrane</keyword>
<evidence type="ECO:0000313" key="5">
    <source>
        <dbReference type="Proteomes" id="UP001321473"/>
    </source>
</evidence>
<feature type="region of interest" description="Disordered" evidence="1">
    <location>
        <begin position="371"/>
        <end position="445"/>
    </location>
</feature>
<dbReference type="Gene3D" id="3.90.280.10">
    <property type="entry name" value="PEBP-like"/>
    <property type="match status" value="2"/>
</dbReference>
<gene>
    <name evidence="4" type="ORF">V5799_023111</name>
</gene>
<dbReference type="SUPFAM" id="SSF49777">
    <property type="entry name" value="PEBP-like"/>
    <property type="match status" value="2"/>
</dbReference>
<dbReference type="AlphaFoldDB" id="A0AAQ4FIX7"/>